<evidence type="ECO:0000313" key="1">
    <source>
        <dbReference type="EMBL" id="KAF0560691.1"/>
    </source>
</evidence>
<comment type="caution">
    <text evidence="1">The sequence shown here is derived from an EMBL/GenBank/DDBJ whole genome shotgun (WGS) entry which is preliminary data.</text>
</comment>
<proteinExistence type="predicted"/>
<protein>
    <submittedName>
        <fullName evidence="1">Uncharacterized protein</fullName>
    </submittedName>
</protein>
<sequence>MWYHENTYTMKQAITEAFKETNEGKKISEQEREEEGRKYIEWLRRTEVPPCIVPKKDIVPGSKNGKSKHKKEFTNILMIKIYEKIWKPSRETISNILEEKERNIIKDNIPIEPIHGKEIIRNAAKKYSNWKKSFIEHNEKVDTIEDYD</sequence>
<dbReference type="Proteomes" id="UP000439903">
    <property type="component" value="Unassembled WGS sequence"/>
</dbReference>
<dbReference type="EMBL" id="WTPW01000012">
    <property type="protein sequence ID" value="KAF0560691.1"/>
    <property type="molecule type" value="Genomic_DNA"/>
</dbReference>
<dbReference type="OrthoDB" id="10369502at2759"/>
<evidence type="ECO:0000313" key="2">
    <source>
        <dbReference type="Proteomes" id="UP000439903"/>
    </source>
</evidence>
<organism evidence="1 2">
    <name type="scientific">Gigaspora margarita</name>
    <dbReference type="NCBI Taxonomy" id="4874"/>
    <lineage>
        <taxon>Eukaryota</taxon>
        <taxon>Fungi</taxon>
        <taxon>Fungi incertae sedis</taxon>
        <taxon>Mucoromycota</taxon>
        <taxon>Glomeromycotina</taxon>
        <taxon>Glomeromycetes</taxon>
        <taxon>Diversisporales</taxon>
        <taxon>Gigasporaceae</taxon>
        <taxon>Gigaspora</taxon>
    </lineage>
</organism>
<gene>
    <name evidence="1" type="ORF">F8M41_001274</name>
</gene>
<name>A0A8H4B560_GIGMA</name>
<reference evidence="1 2" key="1">
    <citation type="journal article" date="2019" name="Environ. Microbiol.">
        <title>At the nexus of three kingdoms: the genome of the mycorrhizal fungus Gigaspora margarita provides insights into plant, endobacterial and fungal interactions.</title>
        <authorList>
            <person name="Venice F."/>
            <person name="Ghignone S."/>
            <person name="Salvioli di Fossalunga A."/>
            <person name="Amselem J."/>
            <person name="Novero M."/>
            <person name="Xianan X."/>
            <person name="Sedzielewska Toro K."/>
            <person name="Morin E."/>
            <person name="Lipzen A."/>
            <person name="Grigoriev I.V."/>
            <person name="Henrissat B."/>
            <person name="Martin F.M."/>
            <person name="Bonfante P."/>
        </authorList>
    </citation>
    <scope>NUCLEOTIDE SEQUENCE [LARGE SCALE GENOMIC DNA]</scope>
    <source>
        <strain evidence="1 2">BEG34</strain>
    </source>
</reference>
<keyword evidence="2" id="KW-1185">Reference proteome</keyword>
<dbReference type="AlphaFoldDB" id="A0A8H4B560"/>
<accession>A0A8H4B560</accession>